<dbReference type="AlphaFoldDB" id="A0A4P2VBC6"/>
<reference evidence="1 2" key="1">
    <citation type="journal article" date="2019" name="ISME J.">
        <title>Isolation and characterization of a thermophilic sulfur- and iron-reducing thaumarchaeote from a terrestrial acidic hot spring.</title>
        <authorList>
            <person name="Kato S."/>
            <person name="Itoh T."/>
            <person name="Yuki M."/>
            <person name="Nagamori M."/>
            <person name="Ohnishi M."/>
            <person name="Uematsu K."/>
            <person name="Suzuki K."/>
            <person name="Takashina T."/>
            <person name="Ohkuma M."/>
        </authorList>
    </citation>
    <scope>NUCLEOTIDE SEQUENCE [LARGE SCALE GENOMIC DNA]</scope>
    <source>
        <strain evidence="1 2">NAS-02</strain>
    </source>
</reference>
<organism evidence="1 2">
    <name type="scientific">Conexivisphaera calida</name>
    <dbReference type="NCBI Taxonomy" id="1874277"/>
    <lineage>
        <taxon>Archaea</taxon>
        <taxon>Nitrososphaerota</taxon>
        <taxon>Conexivisphaeria</taxon>
        <taxon>Conexivisphaerales</taxon>
        <taxon>Conexivisphaeraceae</taxon>
        <taxon>Conexivisphaera</taxon>
    </lineage>
</organism>
<evidence type="ECO:0000313" key="2">
    <source>
        <dbReference type="Proteomes" id="UP000509448"/>
    </source>
</evidence>
<sequence length="108" mass="12480">MVARKLTHVERLFIRSGQSARATRLYRRRTLSLVASMIASPTLKRREYLQVKLRLLEIYRTVSSRGHDLEWLEHAYLALEELAGLIREESAPEVLLGLLHEIKGELEG</sequence>
<evidence type="ECO:0000313" key="1">
    <source>
        <dbReference type="EMBL" id="BBE41819.1"/>
    </source>
</evidence>
<protein>
    <submittedName>
        <fullName evidence="1">Uncharacterized protein</fullName>
    </submittedName>
</protein>
<name>A0A4P2VBC6_9ARCH</name>
<proteinExistence type="predicted"/>
<gene>
    <name evidence="1" type="ORF">NAS2_0429</name>
</gene>
<dbReference type="EMBL" id="AP018732">
    <property type="protein sequence ID" value="BBE41819.1"/>
    <property type="molecule type" value="Genomic_DNA"/>
</dbReference>
<dbReference type="GeneID" id="55584247"/>
<dbReference type="Proteomes" id="UP000509448">
    <property type="component" value="Chromosome"/>
</dbReference>
<dbReference type="RefSeq" id="WP_174448121.1">
    <property type="nucleotide sequence ID" value="NZ_AP018732.1"/>
</dbReference>
<keyword evidence="2" id="KW-1185">Reference proteome</keyword>
<accession>A0A4P2VBC6</accession>
<dbReference type="KEGG" id="ccai:NAS2_0429"/>